<reference evidence="2 3" key="1">
    <citation type="submission" date="2017-03" db="EMBL/GenBank/DDBJ databases">
        <title>Draft genome sequence of Streptomyces scabrisporus NF3, endophyte isolated from Amphipterygium adstringens.</title>
        <authorList>
            <person name="Vazquez M."/>
            <person name="Ceapa C.D."/>
            <person name="Rodriguez Luna D."/>
            <person name="Sanchez Esquivel S."/>
        </authorList>
    </citation>
    <scope>NUCLEOTIDE SEQUENCE [LARGE SCALE GENOMIC DNA]</scope>
    <source>
        <strain evidence="2 3">NF3</strain>
    </source>
</reference>
<evidence type="ECO:0000313" key="3">
    <source>
        <dbReference type="Proteomes" id="UP000190037"/>
    </source>
</evidence>
<evidence type="ECO:0000313" key="2">
    <source>
        <dbReference type="EMBL" id="OPC82992.1"/>
    </source>
</evidence>
<comment type="caution">
    <text evidence="2">The sequence shown here is derived from an EMBL/GenBank/DDBJ whole genome shotgun (WGS) entry which is preliminary data.</text>
</comment>
<accession>A0A1T3P217</accession>
<proteinExistence type="predicted"/>
<name>A0A1T3P217_9ACTN</name>
<keyword evidence="3" id="KW-1185">Reference proteome</keyword>
<feature type="region of interest" description="Disordered" evidence="1">
    <location>
        <begin position="1"/>
        <end position="20"/>
    </location>
</feature>
<sequence>MSDPAGSVARMHDTHDSTPSLADLKAAREAATAAVKEHAAASLPNGRLPDAEDATGWETWREARAGWGAEWQRLLQAERDAAVAVHQARQATGE</sequence>
<dbReference type="Proteomes" id="UP000190037">
    <property type="component" value="Unassembled WGS sequence"/>
</dbReference>
<feature type="region of interest" description="Disordered" evidence="1">
    <location>
        <begin position="25"/>
        <end position="55"/>
    </location>
</feature>
<protein>
    <submittedName>
        <fullName evidence="2">Uncharacterized protein</fullName>
    </submittedName>
</protein>
<evidence type="ECO:0000256" key="1">
    <source>
        <dbReference type="SAM" id="MobiDB-lite"/>
    </source>
</evidence>
<dbReference type="AlphaFoldDB" id="A0A1T3P217"/>
<organism evidence="2 3">
    <name type="scientific">Embleya scabrispora</name>
    <dbReference type="NCBI Taxonomy" id="159449"/>
    <lineage>
        <taxon>Bacteria</taxon>
        <taxon>Bacillati</taxon>
        <taxon>Actinomycetota</taxon>
        <taxon>Actinomycetes</taxon>
        <taxon>Kitasatosporales</taxon>
        <taxon>Streptomycetaceae</taxon>
        <taxon>Embleya</taxon>
    </lineage>
</organism>
<gene>
    <name evidence="2" type="ORF">B4N89_20480</name>
</gene>
<dbReference type="EMBL" id="MWQN01000001">
    <property type="protein sequence ID" value="OPC82992.1"/>
    <property type="molecule type" value="Genomic_DNA"/>
</dbReference>
<dbReference type="STRING" id="159449.B4N89_20480"/>